<dbReference type="Proteomes" id="UP001494902">
    <property type="component" value="Unassembled WGS sequence"/>
</dbReference>
<keyword evidence="6 9" id="KW-1133">Transmembrane helix</keyword>
<evidence type="ECO:0000256" key="7">
    <source>
        <dbReference type="ARBA" id="ARBA00023010"/>
    </source>
</evidence>
<dbReference type="Gene3D" id="1.20.5.3310">
    <property type="match status" value="1"/>
</dbReference>
<dbReference type="InterPro" id="IPR006312">
    <property type="entry name" value="TatA/E"/>
</dbReference>
<evidence type="ECO:0000256" key="8">
    <source>
        <dbReference type="ARBA" id="ARBA00023136"/>
    </source>
</evidence>
<comment type="caution">
    <text evidence="11">The sequence shown here is derived from an EMBL/GenBank/DDBJ whole genome shotgun (WGS) entry which is preliminary data.</text>
</comment>
<dbReference type="EMBL" id="JBEDNQ010000010">
    <property type="protein sequence ID" value="MEQ3553299.1"/>
    <property type="molecule type" value="Genomic_DNA"/>
</dbReference>
<evidence type="ECO:0000256" key="5">
    <source>
        <dbReference type="ARBA" id="ARBA00022927"/>
    </source>
</evidence>
<protein>
    <recommendedName>
        <fullName evidence="9">Sec-independent protein translocase protein TatA</fullName>
    </recommendedName>
</protein>
<comment type="similarity">
    <text evidence="9">Belongs to the TatA/E family.</text>
</comment>
<dbReference type="InterPro" id="IPR003369">
    <property type="entry name" value="TatA/B/E"/>
</dbReference>
<comment type="subunit">
    <text evidence="9">The Tat system comprises two distinct complexes: a TatABC complex, containing multiple copies of TatA, TatB and TatC subunits, and a separate TatA complex, containing only TatA subunits. Substrates initially bind to the TatABC complex, which probably triggers association of the separate TatA complex to form the active translocon.</text>
</comment>
<accession>A0ABV1KG28</accession>
<evidence type="ECO:0000256" key="3">
    <source>
        <dbReference type="ARBA" id="ARBA00022475"/>
    </source>
</evidence>
<keyword evidence="3 9" id="KW-1003">Cell membrane</keyword>
<keyword evidence="8 9" id="KW-0472">Membrane</keyword>
<dbReference type="NCBIfam" id="TIGR01411">
    <property type="entry name" value="tatAE"/>
    <property type="match status" value="1"/>
</dbReference>
<feature type="region of interest" description="Disordered" evidence="10">
    <location>
        <begin position="36"/>
        <end position="81"/>
    </location>
</feature>
<keyword evidence="7 9" id="KW-0811">Translocation</keyword>
<evidence type="ECO:0000313" key="11">
    <source>
        <dbReference type="EMBL" id="MEQ3553299.1"/>
    </source>
</evidence>
<keyword evidence="2 9" id="KW-0813">Transport</keyword>
<keyword evidence="12" id="KW-1185">Reference proteome</keyword>
<evidence type="ECO:0000256" key="9">
    <source>
        <dbReference type="HAMAP-Rule" id="MF_00236"/>
    </source>
</evidence>
<evidence type="ECO:0000313" key="12">
    <source>
        <dbReference type="Proteomes" id="UP001494902"/>
    </source>
</evidence>
<dbReference type="HAMAP" id="MF_00236">
    <property type="entry name" value="TatA_E"/>
    <property type="match status" value="1"/>
</dbReference>
<keyword evidence="4 9" id="KW-0812">Transmembrane</keyword>
<evidence type="ECO:0000256" key="6">
    <source>
        <dbReference type="ARBA" id="ARBA00022989"/>
    </source>
</evidence>
<evidence type="ECO:0000256" key="2">
    <source>
        <dbReference type="ARBA" id="ARBA00022448"/>
    </source>
</evidence>
<dbReference type="PANTHER" id="PTHR42982">
    <property type="entry name" value="SEC-INDEPENDENT PROTEIN TRANSLOCASE PROTEIN TATA"/>
    <property type="match status" value="1"/>
</dbReference>
<proteinExistence type="inferred from homology"/>
<evidence type="ECO:0000256" key="10">
    <source>
        <dbReference type="SAM" id="MobiDB-lite"/>
    </source>
</evidence>
<evidence type="ECO:0000256" key="1">
    <source>
        <dbReference type="ARBA" id="ARBA00004162"/>
    </source>
</evidence>
<dbReference type="PANTHER" id="PTHR42982:SF8">
    <property type="entry name" value="SEC-INDEPENDENT PROTEIN TRANSLOCASE PROTEIN TATA"/>
    <property type="match status" value="1"/>
</dbReference>
<comment type="function">
    <text evidence="9">Part of the twin-arginine translocation (Tat) system that transports large folded proteins containing a characteristic twin-arginine motif in their signal peptide across membranes. TatA could form the protein-conducting channel of the Tat system.</text>
</comment>
<dbReference type="RefSeq" id="WP_349300370.1">
    <property type="nucleotide sequence ID" value="NZ_JBEDNQ010000010.1"/>
</dbReference>
<keyword evidence="5 9" id="KW-0653">Protein transport</keyword>
<dbReference type="Pfam" id="PF02416">
    <property type="entry name" value="TatA_B_E"/>
    <property type="match status" value="1"/>
</dbReference>
<gene>
    <name evidence="9 11" type="primary">tatA</name>
    <name evidence="11" type="ORF">WIS52_22745</name>
</gene>
<comment type="subcellular location">
    <subcellularLocation>
        <location evidence="1 9">Cell membrane</location>
        <topology evidence="1 9">Single-pass membrane protein</topology>
    </subcellularLocation>
</comment>
<evidence type="ECO:0000256" key="4">
    <source>
        <dbReference type="ARBA" id="ARBA00022692"/>
    </source>
</evidence>
<name>A0ABV1KG28_9PSEU</name>
<organism evidence="11 12">
    <name type="scientific">Pseudonocardia nematodicida</name>
    <dbReference type="NCBI Taxonomy" id="1206997"/>
    <lineage>
        <taxon>Bacteria</taxon>
        <taxon>Bacillati</taxon>
        <taxon>Actinomycetota</taxon>
        <taxon>Actinomycetes</taxon>
        <taxon>Pseudonocardiales</taxon>
        <taxon>Pseudonocardiaceae</taxon>
        <taxon>Pseudonocardia</taxon>
    </lineage>
</organism>
<sequence>MTPPGPTQLLIILLVVVLLFGAKKLPDLARSVGRSSRILKSELSAEDQEKQDRERRELPEADGTGAPTPDRQASSSRDDIR</sequence>
<reference evidence="11 12" key="1">
    <citation type="submission" date="2024-03" db="EMBL/GenBank/DDBJ databases">
        <title>Draft genome sequence of Pseudonocardia nematodicida JCM 31783.</title>
        <authorList>
            <person name="Butdee W."/>
            <person name="Duangmal K."/>
        </authorList>
    </citation>
    <scope>NUCLEOTIDE SEQUENCE [LARGE SCALE GENOMIC DNA]</scope>
    <source>
        <strain evidence="11 12">JCM 31783</strain>
    </source>
</reference>
<feature type="compositionally biased region" description="Basic and acidic residues" evidence="10">
    <location>
        <begin position="47"/>
        <end position="59"/>
    </location>
</feature>